<dbReference type="EMBL" id="CAJNOW010018624">
    <property type="protein sequence ID" value="CAF1666693.1"/>
    <property type="molecule type" value="Genomic_DNA"/>
</dbReference>
<name>A0A816FWI1_9BILA</name>
<dbReference type="AlphaFoldDB" id="A0A816FWI1"/>
<dbReference type="EMBL" id="CAJOBJ010236304">
    <property type="protein sequence ID" value="CAF5066038.1"/>
    <property type="molecule type" value="Genomic_DNA"/>
</dbReference>
<accession>A0A816FWI1</accession>
<proteinExistence type="predicted"/>
<reference evidence="1" key="1">
    <citation type="submission" date="2021-02" db="EMBL/GenBank/DDBJ databases">
        <authorList>
            <person name="Nowell W R."/>
        </authorList>
    </citation>
    <scope>NUCLEOTIDE SEQUENCE</scope>
</reference>
<evidence type="ECO:0000313" key="1">
    <source>
        <dbReference type="EMBL" id="CAF1666693.1"/>
    </source>
</evidence>
<evidence type="ECO:0000313" key="2">
    <source>
        <dbReference type="EMBL" id="CAF5066038.1"/>
    </source>
</evidence>
<gene>
    <name evidence="2" type="ORF">GIL414_LOCUS60830</name>
    <name evidence="1" type="ORF">KQP761_LOCUS33265</name>
</gene>
<comment type="caution">
    <text evidence="1">The sequence shown here is derived from an EMBL/GenBank/DDBJ whole genome shotgun (WGS) entry which is preliminary data.</text>
</comment>
<organism evidence="1 3">
    <name type="scientific">Rotaria magnacalcarata</name>
    <dbReference type="NCBI Taxonomy" id="392030"/>
    <lineage>
        <taxon>Eukaryota</taxon>
        <taxon>Metazoa</taxon>
        <taxon>Spiralia</taxon>
        <taxon>Gnathifera</taxon>
        <taxon>Rotifera</taxon>
        <taxon>Eurotatoria</taxon>
        <taxon>Bdelloidea</taxon>
        <taxon>Philodinida</taxon>
        <taxon>Philodinidae</taxon>
        <taxon>Rotaria</taxon>
    </lineage>
</organism>
<sequence length="59" mass="7079">SFSMPQQQPTNELSAAMFMHQQNWARQQMFPMQQQQQQQQQQQPQQIEQVEYLSLGLKL</sequence>
<evidence type="ECO:0000313" key="3">
    <source>
        <dbReference type="Proteomes" id="UP000663834"/>
    </source>
</evidence>
<dbReference type="Proteomes" id="UP000681720">
    <property type="component" value="Unassembled WGS sequence"/>
</dbReference>
<dbReference type="Proteomes" id="UP000663834">
    <property type="component" value="Unassembled WGS sequence"/>
</dbReference>
<protein>
    <submittedName>
        <fullName evidence="1">Uncharacterized protein</fullName>
    </submittedName>
</protein>
<feature type="non-terminal residue" evidence="1">
    <location>
        <position position="1"/>
    </location>
</feature>